<dbReference type="SUPFAM" id="SSF54427">
    <property type="entry name" value="NTF2-like"/>
    <property type="match status" value="1"/>
</dbReference>
<gene>
    <name evidence="2" type="ORF">CWS31_016395</name>
</gene>
<dbReference type="PANTHER" id="PTHR33747:SF1">
    <property type="entry name" value="ADENYLATE CYCLASE-ASSOCIATED CAP C-TERMINAL DOMAIN-CONTAINING PROTEIN"/>
    <property type="match status" value="1"/>
</dbReference>
<sequence>MLCPCGSSALFTNCCQPFICKNPPAKQVTTAEQLMRSRFSAYAVKNGQYIYDTYAAAQQVNNSLTDIQSWAEECIWIALVIHNVVNDITENTVEFTAYYIVDNTLCELREKSNFAREQGQWRYIDGKIKLHNELSTINRNEICPCNDYPTAWSAKKGKKFKHCCGK</sequence>
<dbReference type="EMBL" id="PJAI02000031">
    <property type="protein sequence ID" value="TYK64300.1"/>
    <property type="molecule type" value="Genomic_DNA"/>
</dbReference>
<feature type="domain" description="YchJ-like middle NTF2-like" evidence="1">
    <location>
        <begin position="30"/>
        <end position="126"/>
    </location>
</feature>
<proteinExistence type="predicted"/>
<organism evidence="2 3">
    <name type="scientific">Colwellia echini</name>
    <dbReference type="NCBI Taxonomy" id="1982103"/>
    <lineage>
        <taxon>Bacteria</taxon>
        <taxon>Pseudomonadati</taxon>
        <taxon>Pseudomonadota</taxon>
        <taxon>Gammaproteobacteria</taxon>
        <taxon>Alteromonadales</taxon>
        <taxon>Colwelliaceae</taxon>
        <taxon>Colwellia</taxon>
    </lineage>
</organism>
<dbReference type="Gene3D" id="3.10.450.50">
    <property type="match status" value="1"/>
</dbReference>
<evidence type="ECO:0000313" key="3">
    <source>
        <dbReference type="Proteomes" id="UP000815846"/>
    </source>
</evidence>
<dbReference type="InterPro" id="IPR048469">
    <property type="entry name" value="YchJ-like_M"/>
</dbReference>
<dbReference type="RefSeq" id="WP_101344268.1">
    <property type="nucleotide sequence ID" value="NZ_PJAI02000031.1"/>
</dbReference>
<dbReference type="InterPro" id="IPR032710">
    <property type="entry name" value="NTF2-like_dom_sf"/>
</dbReference>
<dbReference type="PANTHER" id="PTHR33747">
    <property type="entry name" value="UPF0225 PROTEIN SCO1677"/>
    <property type="match status" value="1"/>
</dbReference>
<accession>A0ABY3MT08</accession>
<protein>
    <submittedName>
        <fullName evidence="2">SecC motif-containing protein</fullName>
    </submittedName>
</protein>
<comment type="caution">
    <text evidence="2">The sequence shown here is derived from an EMBL/GenBank/DDBJ whole genome shotgun (WGS) entry which is preliminary data.</text>
</comment>
<evidence type="ECO:0000313" key="2">
    <source>
        <dbReference type="EMBL" id="TYK64300.1"/>
    </source>
</evidence>
<reference evidence="2 3" key="1">
    <citation type="submission" date="2019-08" db="EMBL/GenBank/DDBJ databases">
        <title>Microbe sample from Colwellia echini.</title>
        <authorList>
            <person name="Christiansen L."/>
            <person name="Pathiraja D."/>
            <person name="Schultz-Johansen M."/>
            <person name="Choi I.-G."/>
            <person name="Stougaard P."/>
        </authorList>
    </citation>
    <scope>NUCLEOTIDE SEQUENCE [LARGE SCALE GENOMIC DNA]</scope>
    <source>
        <strain evidence="2 3">A3</strain>
    </source>
</reference>
<evidence type="ECO:0000259" key="1">
    <source>
        <dbReference type="Pfam" id="PF17775"/>
    </source>
</evidence>
<keyword evidence="3" id="KW-1185">Reference proteome</keyword>
<dbReference type="Proteomes" id="UP000815846">
    <property type="component" value="Unassembled WGS sequence"/>
</dbReference>
<name>A0ABY3MT08_9GAMM</name>
<dbReference type="Pfam" id="PF17775">
    <property type="entry name" value="YchJ_M-like"/>
    <property type="match status" value="1"/>
</dbReference>